<dbReference type="OrthoDB" id="9809406at2"/>
<organism evidence="3 4">
    <name type="scientific">Fimbriimonas ginsengisoli Gsoil 348</name>
    <dbReference type="NCBI Taxonomy" id="661478"/>
    <lineage>
        <taxon>Bacteria</taxon>
        <taxon>Bacillati</taxon>
        <taxon>Armatimonadota</taxon>
        <taxon>Fimbriimonadia</taxon>
        <taxon>Fimbriimonadales</taxon>
        <taxon>Fimbriimonadaceae</taxon>
        <taxon>Fimbriimonas</taxon>
    </lineage>
</organism>
<name>A0A068NUD2_FIMGI</name>
<feature type="region of interest" description="Disordered" evidence="1">
    <location>
        <begin position="26"/>
        <end position="63"/>
    </location>
</feature>
<dbReference type="EMBL" id="CP007139">
    <property type="protein sequence ID" value="AIE87036.1"/>
    <property type="molecule type" value="Genomic_DNA"/>
</dbReference>
<evidence type="ECO:0000256" key="1">
    <source>
        <dbReference type="SAM" id="MobiDB-lite"/>
    </source>
</evidence>
<dbReference type="RefSeq" id="WP_025229042.1">
    <property type="nucleotide sequence ID" value="NZ_CP007139.1"/>
</dbReference>
<keyword evidence="3" id="KW-0449">Lipoprotein</keyword>
<feature type="domain" description="GerMN" evidence="2">
    <location>
        <begin position="96"/>
        <end position="163"/>
    </location>
</feature>
<dbReference type="KEGG" id="fgi:OP10G_3668"/>
<proteinExistence type="predicted"/>
<gene>
    <name evidence="3" type="ORF">OP10G_3668</name>
</gene>
<feature type="compositionally biased region" description="Basic and acidic residues" evidence="1">
    <location>
        <begin position="53"/>
        <end position="63"/>
    </location>
</feature>
<sequence length="202" mass="21352">MLVAALGVIGFAAYVKMAPGASHVPEPLRRPAIESPVGNLPSSPRRHSAGPDVKVDSHTDPDLKVPAVQGNDVKLAHSAGKVPDGVKPMVFLANATLESLKIEKAKALGVEIKDRNALVDFNPELEKGYGSTEEGQLIKALQMALGQFPDIDTFQIVIDGKTIDSLGQIDLSEPISVIRPDGTEAKPPSTKPDEDPASRAPN</sequence>
<protein>
    <submittedName>
        <fullName evidence="3">Lipoprotein LpqB, GerMN domain protein</fullName>
    </submittedName>
</protein>
<accession>A0A068NUD2</accession>
<feature type="region of interest" description="Disordered" evidence="1">
    <location>
        <begin position="174"/>
        <end position="202"/>
    </location>
</feature>
<reference evidence="3 4" key="1">
    <citation type="journal article" date="2014" name="PLoS ONE">
        <title>The first complete genome sequence of the class fimbriimonadia in the phylum armatimonadetes.</title>
        <authorList>
            <person name="Hu Z.Y."/>
            <person name="Wang Y.Z."/>
            <person name="Im W.T."/>
            <person name="Wang S.Y."/>
            <person name="Zhao G.P."/>
            <person name="Zheng H.J."/>
            <person name="Quan Z.X."/>
        </authorList>
    </citation>
    <scope>NUCLEOTIDE SEQUENCE [LARGE SCALE GENOMIC DNA]</scope>
    <source>
        <strain evidence="3">Gsoil 348</strain>
    </source>
</reference>
<evidence type="ECO:0000313" key="4">
    <source>
        <dbReference type="Proteomes" id="UP000027982"/>
    </source>
</evidence>
<evidence type="ECO:0000259" key="2">
    <source>
        <dbReference type="Pfam" id="PF10646"/>
    </source>
</evidence>
<dbReference type="HOGENOM" id="CLU_1352948_0_0_0"/>
<keyword evidence="4" id="KW-1185">Reference proteome</keyword>
<dbReference type="InterPro" id="IPR019606">
    <property type="entry name" value="GerMN"/>
</dbReference>
<dbReference type="AlphaFoldDB" id="A0A068NUD2"/>
<evidence type="ECO:0000313" key="3">
    <source>
        <dbReference type="EMBL" id="AIE87036.1"/>
    </source>
</evidence>
<dbReference type="Proteomes" id="UP000027982">
    <property type="component" value="Chromosome"/>
</dbReference>
<dbReference type="Pfam" id="PF10646">
    <property type="entry name" value="Germane"/>
    <property type="match status" value="1"/>
</dbReference>
<feature type="compositionally biased region" description="Basic and acidic residues" evidence="1">
    <location>
        <begin position="191"/>
        <end position="202"/>
    </location>
</feature>